<dbReference type="Gene3D" id="3.30.420.40">
    <property type="match status" value="2"/>
</dbReference>
<keyword evidence="2" id="KW-0812">Transmembrane</keyword>
<dbReference type="CDD" id="cd24049">
    <property type="entry name" value="ASKHA_NBD_PilM"/>
    <property type="match status" value="1"/>
</dbReference>
<dbReference type="Pfam" id="PF11104">
    <property type="entry name" value="PilM_2"/>
    <property type="match status" value="1"/>
</dbReference>
<dbReference type="SUPFAM" id="SSF53067">
    <property type="entry name" value="Actin-like ATPase domain"/>
    <property type="match status" value="2"/>
</dbReference>
<gene>
    <name evidence="3" type="ORF">COU08_03755</name>
</gene>
<dbReference type="PANTHER" id="PTHR32432">
    <property type="entry name" value="CELL DIVISION PROTEIN FTSA-RELATED"/>
    <property type="match status" value="1"/>
</dbReference>
<evidence type="ECO:0000313" key="3">
    <source>
        <dbReference type="EMBL" id="PIT92172.1"/>
    </source>
</evidence>
<dbReference type="Gene3D" id="3.30.1490.300">
    <property type="match status" value="1"/>
</dbReference>
<accession>A0A2M6WHA5</accession>
<proteinExistence type="predicted"/>
<keyword evidence="2" id="KW-0472">Membrane</keyword>
<feature type="region of interest" description="Disordered" evidence="1">
    <location>
        <begin position="365"/>
        <end position="387"/>
    </location>
</feature>
<dbReference type="AlphaFoldDB" id="A0A2M6WHA5"/>
<evidence type="ECO:0000313" key="4">
    <source>
        <dbReference type="Proteomes" id="UP000228635"/>
    </source>
</evidence>
<feature type="transmembrane region" description="Helical" evidence="2">
    <location>
        <begin position="396"/>
        <end position="413"/>
    </location>
</feature>
<dbReference type="InterPro" id="IPR050696">
    <property type="entry name" value="FtsA/MreB"/>
</dbReference>
<reference evidence="4" key="1">
    <citation type="submission" date="2017-09" db="EMBL/GenBank/DDBJ databases">
        <title>Depth-based differentiation of microbial function through sediment-hosted aquifers and enrichment of novel symbionts in the deep terrestrial subsurface.</title>
        <authorList>
            <person name="Probst A.J."/>
            <person name="Ladd B."/>
            <person name="Jarett J.K."/>
            <person name="Geller-Mcgrath D.E."/>
            <person name="Sieber C.M.K."/>
            <person name="Emerson J.B."/>
            <person name="Anantharaman K."/>
            <person name="Thomas B.C."/>
            <person name="Malmstrom R."/>
            <person name="Stieglmeier M."/>
            <person name="Klingl A."/>
            <person name="Woyke T."/>
            <person name="Ryan C.M."/>
            <person name="Banfield J.F."/>
        </authorList>
    </citation>
    <scope>NUCLEOTIDE SEQUENCE [LARGE SCALE GENOMIC DNA]</scope>
</reference>
<dbReference type="PANTHER" id="PTHR32432:SF3">
    <property type="entry name" value="ETHANOLAMINE UTILIZATION PROTEIN EUTJ"/>
    <property type="match status" value="1"/>
</dbReference>
<name>A0A2M6WHA5_9BACT</name>
<keyword evidence="2" id="KW-1133">Transmembrane helix</keyword>
<sequence>MNVNTLFSKKKAVGIDISDRSITLLELTRDSGGLYITAIGRTDLEPGVLERGEIKNAEKLKEAIVIVMDKASPQPIKPKRVILGLPEETIFSHLAQIPPHNKSERLERIQKIAEQSLPLKSDDQIIATRIFEETKERVQIFVTATSRKRLQEWKELLAEINLTVEAFDAQSFAVWRGFSLEFQAKAVCVIDIGRTSTTIAITNNGNQYYTRSINLGGDNITKSLMESFQIPEEEAEKKKREIAVSSKDEKSFLSFQKVLDPIVNEARTAIEYVKGKYNIELEDVVLVGGSSQLKGLVDYIKFNINKTVHLGSPRVSVMRDREGNESSLENILLYTEAVGLAIKGLGGKLADTDLSFMLPEEEVAMKEEERKQQQEEEGEKEEKTTWMKEHPKEKQLAVILAIGIVLLIGAFWYRSKQREDRQQKQQITLEDILDQQTVNIILPLAVNKAAYTENTVRGRVPSNSIEAAGSYQQALTFSRSLIEQEVADGEVLWSEPLNKLDPSKELTFPISVQWLMYQQEDVDRLTRQAIRENITDREFIIENILFEKLEATENPSVTQLIGTATISIKKKPVEK</sequence>
<comment type="caution">
    <text evidence="3">The sequence shown here is derived from an EMBL/GenBank/DDBJ whole genome shotgun (WGS) entry which is preliminary data.</text>
</comment>
<dbReference type="Proteomes" id="UP000228635">
    <property type="component" value="Unassembled WGS sequence"/>
</dbReference>
<evidence type="ECO:0008006" key="5">
    <source>
        <dbReference type="Google" id="ProtNLM"/>
    </source>
</evidence>
<dbReference type="InterPro" id="IPR043129">
    <property type="entry name" value="ATPase_NBD"/>
</dbReference>
<evidence type="ECO:0000256" key="2">
    <source>
        <dbReference type="SAM" id="Phobius"/>
    </source>
</evidence>
<dbReference type="EMBL" id="PFBA01000032">
    <property type="protein sequence ID" value="PIT92172.1"/>
    <property type="molecule type" value="Genomic_DNA"/>
</dbReference>
<organism evidence="3 4">
    <name type="scientific">Candidatus Harrisonbacteria bacterium CG10_big_fil_rev_8_21_14_0_10_42_17</name>
    <dbReference type="NCBI Taxonomy" id="1974584"/>
    <lineage>
        <taxon>Bacteria</taxon>
        <taxon>Candidatus Harrisoniibacteriota</taxon>
    </lineage>
</organism>
<evidence type="ECO:0000256" key="1">
    <source>
        <dbReference type="SAM" id="MobiDB-lite"/>
    </source>
</evidence>
<protein>
    <recommendedName>
        <fullName evidence="5">SHS2 domain-containing protein</fullName>
    </recommendedName>
</protein>
<dbReference type="InterPro" id="IPR005883">
    <property type="entry name" value="PilM"/>
</dbReference>